<protein>
    <submittedName>
        <fullName evidence="2">Uncharacterized protein</fullName>
    </submittedName>
</protein>
<accession>A0A7J4KX33</accession>
<organism evidence="2 3">
    <name type="scientific">Candidatus Iainarchaeum sp</name>
    <dbReference type="NCBI Taxonomy" id="3101447"/>
    <lineage>
        <taxon>Archaea</taxon>
        <taxon>Candidatus Iainarchaeota</taxon>
        <taxon>Candidatus Iainarchaeia</taxon>
        <taxon>Candidatus Iainarchaeales</taxon>
        <taxon>Candidatus Iainarchaeaceae</taxon>
        <taxon>Candidatus Iainarchaeum</taxon>
    </lineage>
</organism>
<dbReference type="Proteomes" id="UP000527315">
    <property type="component" value="Unassembled WGS sequence"/>
</dbReference>
<dbReference type="AlphaFoldDB" id="A0A7J4KX33"/>
<evidence type="ECO:0000256" key="1">
    <source>
        <dbReference type="SAM" id="Phobius"/>
    </source>
</evidence>
<dbReference type="PROSITE" id="PS51257">
    <property type="entry name" value="PROKAR_LIPOPROTEIN"/>
    <property type="match status" value="1"/>
</dbReference>
<feature type="transmembrane region" description="Helical" evidence="1">
    <location>
        <begin position="12"/>
        <end position="29"/>
    </location>
</feature>
<keyword evidence="1" id="KW-0812">Transmembrane</keyword>
<feature type="non-terminal residue" evidence="2">
    <location>
        <position position="123"/>
    </location>
</feature>
<keyword evidence="1" id="KW-0472">Membrane</keyword>
<sequence>MIGKRIMRAKPSNYLIIIPAVVFAIFISGCVDDNIICPTSPGDKLCGYCAEDAALSDNPHAGKCRYCPTGTACVLTDGICGELSCRQTSSDGGDGGISGGDGGSGGTTYYASCSGCDGPYSTY</sequence>
<reference evidence="3" key="1">
    <citation type="journal article" date="2020" name="bioRxiv">
        <title>A rank-normalized archaeal taxonomy based on genome phylogeny resolves widespread incomplete and uneven classifications.</title>
        <authorList>
            <person name="Rinke C."/>
            <person name="Chuvochina M."/>
            <person name="Mussig A.J."/>
            <person name="Chaumeil P.-A."/>
            <person name="Waite D.W."/>
            <person name="Whitman W.B."/>
            <person name="Parks D.H."/>
            <person name="Hugenholtz P."/>
        </authorList>
    </citation>
    <scope>NUCLEOTIDE SEQUENCE [LARGE SCALE GENOMIC DNA]</scope>
</reference>
<name>A0A7J4KX33_9ARCH</name>
<dbReference type="EMBL" id="DUFJ01000051">
    <property type="protein sequence ID" value="HIH32995.1"/>
    <property type="molecule type" value="Genomic_DNA"/>
</dbReference>
<evidence type="ECO:0000313" key="3">
    <source>
        <dbReference type="Proteomes" id="UP000527315"/>
    </source>
</evidence>
<keyword evidence="1" id="KW-1133">Transmembrane helix</keyword>
<evidence type="ECO:0000313" key="2">
    <source>
        <dbReference type="EMBL" id="HIH32995.1"/>
    </source>
</evidence>
<proteinExistence type="predicted"/>
<gene>
    <name evidence="2" type="ORF">HA227_01955</name>
</gene>
<comment type="caution">
    <text evidence="2">The sequence shown here is derived from an EMBL/GenBank/DDBJ whole genome shotgun (WGS) entry which is preliminary data.</text>
</comment>